<comment type="caution">
    <text evidence="1">The sequence shown here is derived from an EMBL/GenBank/DDBJ whole genome shotgun (WGS) entry which is preliminary data.</text>
</comment>
<dbReference type="OrthoDB" id="4149784at2"/>
<dbReference type="Proteomes" id="UP000294513">
    <property type="component" value="Unassembled WGS sequence"/>
</dbReference>
<protein>
    <recommendedName>
        <fullName evidence="3">CHAT domain-containing protein</fullName>
    </recommendedName>
</protein>
<evidence type="ECO:0000313" key="1">
    <source>
        <dbReference type="EMBL" id="TDD82638.1"/>
    </source>
</evidence>
<gene>
    <name evidence="1" type="ORF">E1298_22490</name>
</gene>
<dbReference type="AlphaFoldDB" id="A0A4R5B8M0"/>
<reference evidence="1 2" key="1">
    <citation type="submission" date="2019-03" db="EMBL/GenBank/DDBJ databases">
        <title>Draft genome sequences of novel Actinobacteria.</title>
        <authorList>
            <person name="Sahin N."/>
            <person name="Ay H."/>
            <person name="Saygin H."/>
        </authorList>
    </citation>
    <scope>NUCLEOTIDE SEQUENCE [LARGE SCALE GENOMIC DNA]</scope>
    <source>
        <strain evidence="1 2">H3C3</strain>
    </source>
</reference>
<dbReference type="EMBL" id="SMKU01000122">
    <property type="protein sequence ID" value="TDD82638.1"/>
    <property type="molecule type" value="Genomic_DNA"/>
</dbReference>
<evidence type="ECO:0000313" key="2">
    <source>
        <dbReference type="Proteomes" id="UP000294513"/>
    </source>
</evidence>
<dbReference type="RefSeq" id="WP_131896367.1">
    <property type="nucleotide sequence ID" value="NZ_SMKU01000122.1"/>
</dbReference>
<name>A0A4R5B8M0_9ACTN</name>
<evidence type="ECO:0008006" key="3">
    <source>
        <dbReference type="Google" id="ProtNLM"/>
    </source>
</evidence>
<sequence length="1028" mass="107562">MGDASLDREITSLRERIAESRPGDVADAASSTGLDATAGRTAWNRIAWKLCRLLLIRYVERGGDPADRDEAVDIVRRVAGASPAVPDARAATVSTVLGVLLVLRVMPAELMRPGRLEMSSVLRLFSGWRPSAGAAAEQDLDDGIVHLTRAMDAGALPARLRPTVQGLLGAAFMLRGTSRGDAKDMERALALMSEAIPGLSPGRAPGPAGAMNGAASGAANGVASGAANGAANGVVGVPDRPGLMRALIGMTADELARIDGSGAGGRAAALPRTDHALETLGKAWAALGDHSSGAFVAAELCAMLARRAHLAGRYADLNEAWKHVANALTAMEQDDHLLRHHPVYDDFLRTLAGMTVSSAALTFDHEKIDALVDLGRRVTARPGTDPGTRARDHFLAGTAMALRGLRDGSRADEAAAIDQLRRAAEGLPPGDDIALSAVGVLGGLLFDRHGRARNPAAADFYFARASEILRNCAMEGDGLDSTEELAVLGMGAYVRAVHGWRTADAERLDEALRELGPLVRRMPDDFPSRGGIHSILGIALVVRALLRGELDGDNEGLGILEEEAERAAADLLSGRTEGPGAHGLGAHGPAVDIPGPLVRGGYALIARTLLTGDDARLDRGIELLGLSLEAHRGGGAMPVGSGRLHGALGSAHLARRARRAGRGEDGDADFRAGVHHLERARELLKGRPGDPAKAAVLGQLARLYRERGDIEEAVSAGFAALGAYADDVMLRAGPESARAVAQGAADLAHVLAGWCLAEDRRRDAVAALELGRELVVHTATETRGLPEMLDALGRAGAAAEWRAYFAKAPRAGGKAAEMLGELLDLEPPDDLREHTLGLLLDGTGVVPFHAVPSMAEMAAALRATGSDALVYLMYGPDGTSGRALAVRATGELSSLELPSLNTGRKGLLVSFAEAKSALRQACPAEHGEALSRFGVALQSLCAWAGEVVRPLLDHVDGWGLGREPRLTLVPYGDLDLVPWHAARLGAGPREVILRQAVITYRASARHLVDGAARRAFALQGQGVITDAH</sequence>
<keyword evidence="2" id="KW-1185">Reference proteome</keyword>
<proteinExistence type="predicted"/>
<accession>A0A4R5B8M0</accession>
<organism evidence="1 2">
    <name type="scientific">Actinomadura rubrisoli</name>
    <dbReference type="NCBI Taxonomy" id="2530368"/>
    <lineage>
        <taxon>Bacteria</taxon>
        <taxon>Bacillati</taxon>
        <taxon>Actinomycetota</taxon>
        <taxon>Actinomycetes</taxon>
        <taxon>Streptosporangiales</taxon>
        <taxon>Thermomonosporaceae</taxon>
        <taxon>Actinomadura</taxon>
    </lineage>
</organism>